<dbReference type="AlphaFoldDB" id="A0A7J6XW04"/>
<proteinExistence type="predicted"/>
<organism evidence="3 4">
    <name type="scientific">Trypanosoma cruzi</name>
    <dbReference type="NCBI Taxonomy" id="5693"/>
    <lineage>
        <taxon>Eukaryota</taxon>
        <taxon>Discoba</taxon>
        <taxon>Euglenozoa</taxon>
        <taxon>Kinetoplastea</taxon>
        <taxon>Metakinetoplastina</taxon>
        <taxon>Trypanosomatida</taxon>
        <taxon>Trypanosomatidae</taxon>
        <taxon>Trypanosoma</taxon>
        <taxon>Schizotrypanum</taxon>
    </lineage>
</organism>
<feature type="region of interest" description="Disordered" evidence="2">
    <location>
        <begin position="297"/>
        <end position="322"/>
    </location>
</feature>
<feature type="coiled-coil region" evidence="1">
    <location>
        <begin position="367"/>
        <end position="394"/>
    </location>
</feature>
<dbReference type="Proteomes" id="UP000583944">
    <property type="component" value="Unassembled WGS sequence"/>
</dbReference>
<gene>
    <name evidence="3" type="ORF">ECC02_008647</name>
</gene>
<name>A0A7J6XW04_TRYCR</name>
<reference evidence="3 4" key="1">
    <citation type="journal article" date="2019" name="Genome Biol. Evol.">
        <title>Nanopore Sequencing Significantly Improves Genome Assembly of the Protozoan Parasite Trypanosoma cruzi.</title>
        <authorList>
            <person name="Diaz-Viraque F."/>
            <person name="Pita S."/>
            <person name="Greif G."/>
            <person name="de Souza R.C.M."/>
            <person name="Iraola G."/>
            <person name="Robello C."/>
        </authorList>
    </citation>
    <scope>NUCLEOTIDE SEQUENCE [LARGE SCALE GENOMIC DNA]</scope>
    <source>
        <strain evidence="3 4">Berenice</strain>
    </source>
</reference>
<comment type="caution">
    <text evidence="3">The sequence shown here is derived from an EMBL/GenBank/DDBJ whole genome shotgun (WGS) entry which is preliminary data.</text>
</comment>
<feature type="compositionally biased region" description="Basic and acidic residues" evidence="2">
    <location>
        <begin position="509"/>
        <end position="555"/>
    </location>
</feature>
<feature type="compositionally biased region" description="Basic and acidic residues" evidence="2">
    <location>
        <begin position="576"/>
        <end position="601"/>
    </location>
</feature>
<evidence type="ECO:0000256" key="2">
    <source>
        <dbReference type="SAM" id="MobiDB-lite"/>
    </source>
</evidence>
<dbReference type="EMBL" id="JABDHM010000097">
    <property type="protein sequence ID" value="KAF5218405.1"/>
    <property type="molecule type" value="Genomic_DNA"/>
</dbReference>
<sequence>MMYAYDILQQRNDAKEAERPKNKVARYQAKNVRPSCWINEEIRTAGEVDLPPVLPPPASSPFCMTTSSSDSLVGDDGNAIRDMVQTAVGGETRLQEPGAALYTSLSTPREVLTSPSIECELCTTSSEEVRYVPHGSMESAVAVEEVVVIIDAAAEGREVPLDALEGSSNDDNRQQQSALSSLVALSENLEGSICPRGGDGIVDAAADSSIVLETEDECDNGILLPDDESFSITFSSTNIEIPLPPLSPPQQQENTSHGVMDSVDAFGVFSGGTALQLPQIVVVPRVENEPFFSIGEFGKSEMEQRSTPLTSSSSSSPSPLPPYGAELFQEGCPVAAVASVVAASRHSSLAAEETQCPPPPRCFDYYLRRGKAKRKQREAEAEECQRRLNEEEERRHTPQVSLYAERRGPRSFNEYVEASREWETLRASHMKSIAAQLESADETRRRAVVKVNVKSERLLKEMVGRRKRVGAMESSTQHAAARQSWLKQLQEKYAPSFKPTILRTTGRRKASESETQRKGGPHAVEDSCYDRFMRYREESEKKREQLRQREAEKQHQQPKTRRTITQITEYVRSMWERDESRRDKLRRQVEKEREEEKEKMRAMKPQLSRRSLELAERLRQRQRTAERSAPTTTSVPHVGVSYQDGTCQKLWGAAGGKKRSPEPKPPTPPTNRKLSFSSKSCSCHCKPLRRGLRGIVPPAVSPEFEERNARLLRMRQQRAESRRHEVEKELAQACTFRPRVDPVSRRMAESHRRESVRPNTLQQERSSCFRGKRRPCVFSATMADVTKDVEKDLAWASDVRVVMQVDEAVEGNLFIPHDEDTDEEKLKSHIEGLEAILKQWKQLEAEYRI</sequence>
<accession>A0A7J6XW04</accession>
<keyword evidence="1" id="KW-0175">Coiled coil</keyword>
<feature type="region of interest" description="Disordered" evidence="2">
    <location>
        <begin position="576"/>
        <end position="677"/>
    </location>
</feature>
<evidence type="ECO:0000313" key="3">
    <source>
        <dbReference type="EMBL" id="KAF5218405.1"/>
    </source>
</evidence>
<dbReference type="VEuPathDB" id="TriTrypDB:BCY84_02170"/>
<evidence type="ECO:0000256" key="1">
    <source>
        <dbReference type="SAM" id="Coils"/>
    </source>
</evidence>
<evidence type="ECO:0000313" key="4">
    <source>
        <dbReference type="Proteomes" id="UP000583944"/>
    </source>
</evidence>
<protein>
    <submittedName>
        <fullName evidence="3">Uncharacterized protein</fullName>
    </submittedName>
</protein>
<dbReference type="VEuPathDB" id="TriTrypDB:ECC02_008647"/>
<feature type="compositionally biased region" description="Basic and acidic residues" evidence="2">
    <location>
        <begin position="610"/>
        <end position="626"/>
    </location>
</feature>
<feature type="compositionally biased region" description="Low complexity" evidence="2">
    <location>
        <begin position="306"/>
        <end position="317"/>
    </location>
</feature>
<feature type="region of interest" description="Disordered" evidence="2">
    <location>
        <begin position="496"/>
        <end position="563"/>
    </location>
</feature>